<evidence type="ECO:0000313" key="4">
    <source>
        <dbReference type="Ensembl" id="ENSPTEP00000030892.1"/>
    </source>
</evidence>
<evidence type="ECO:0000256" key="2">
    <source>
        <dbReference type="ARBA" id="ARBA00022862"/>
    </source>
</evidence>
<organism evidence="4 5">
    <name type="scientific">Piliocolobus tephrosceles</name>
    <name type="common">Ugandan red Colobus</name>
    <dbReference type="NCBI Taxonomy" id="591936"/>
    <lineage>
        <taxon>Eukaryota</taxon>
        <taxon>Metazoa</taxon>
        <taxon>Chordata</taxon>
        <taxon>Craniata</taxon>
        <taxon>Vertebrata</taxon>
        <taxon>Euteleostomi</taxon>
        <taxon>Mammalia</taxon>
        <taxon>Eutheria</taxon>
        <taxon>Euarchontoglires</taxon>
        <taxon>Primates</taxon>
        <taxon>Haplorrhini</taxon>
        <taxon>Catarrhini</taxon>
        <taxon>Cercopithecidae</taxon>
        <taxon>Colobinae</taxon>
        <taxon>Piliocolobus</taxon>
    </lineage>
</organism>
<keyword evidence="5" id="KW-1185">Reference proteome</keyword>
<keyword evidence="1" id="KW-0575">Peroxidase</keyword>
<reference evidence="4" key="1">
    <citation type="submission" date="2025-08" db="UniProtKB">
        <authorList>
            <consortium name="Ensembl"/>
        </authorList>
    </citation>
    <scope>IDENTIFICATION</scope>
</reference>
<dbReference type="InterPro" id="IPR037944">
    <property type="entry name" value="PRX5-like"/>
</dbReference>
<dbReference type="PANTHER" id="PTHR10430">
    <property type="entry name" value="PEROXIREDOXIN"/>
    <property type="match status" value="1"/>
</dbReference>
<sequence length="163" mass="16858">HPIASTCSCSSALAISPAGGTVVQSVAAAVAPRHLREGGWVPGQVHSFSRTTAAMAPVKVGNAIPAVVVFGGEPGNMVNLAELFKGKKSVLLGVPQDFSPSYKVRFLADPTGAFGKEADSPLDSAFLTSAQVRPRLLLKDRTWSSKVAIADGISCDFLPSIIA</sequence>
<dbReference type="PANTHER" id="PTHR10430:SF16">
    <property type="entry name" value="PEROXIREDOXIN-5, MITOCHONDRIAL"/>
    <property type="match status" value="1"/>
</dbReference>
<dbReference type="GO" id="GO:0045454">
    <property type="term" value="P:cell redox homeostasis"/>
    <property type="evidence" value="ECO:0007669"/>
    <property type="project" value="TreeGrafter"/>
</dbReference>
<dbReference type="InterPro" id="IPR036249">
    <property type="entry name" value="Thioredoxin-like_sf"/>
</dbReference>
<keyword evidence="2" id="KW-0049">Antioxidant</keyword>
<dbReference type="GO" id="GO:0005739">
    <property type="term" value="C:mitochondrion"/>
    <property type="evidence" value="ECO:0007669"/>
    <property type="project" value="TreeGrafter"/>
</dbReference>
<dbReference type="SUPFAM" id="SSF52833">
    <property type="entry name" value="Thioredoxin-like"/>
    <property type="match status" value="1"/>
</dbReference>
<proteinExistence type="predicted"/>
<evidence type="ECO:0000313" key="5">
    <source>
        <dbReference type="Proteomes" id="UP000694416"/>
    </source>
</evidence>
<keyword evidence="3" id="KW-0560">Oxidoreductase</keyword>
<evidence type="ECO:0000256" key="3">
    <source>
        <dbReference type="ARBA" id="ARBA00023002"/>
    </source>
</evidence>
<evidence type="ECO:0000256" key="1">
    <source>
        <dbReference type="ARBA" id="ARBA00022559"/>
    </source>
</evidence>
<reference evidence="4" key="2">
    <citation type="submission" date="2025-09" db="UniProtKB">
        <authorList>
            <consortium name="Ensembl"/>
        </authorList>
    </citation>
    <scope>IDENTIFICATION</scope>
</reference>
<dbReference type="Ensembl" id="ENSPTET00000042704.1">
    <property type="protein sequence ID" value="ENSPTEP00000030892.1"/>
    <property type="gene ID" value="ENSPTEG00000029994.1"/>
</dbReference>
<dbReference type="GO" id="GO:0042744">
    <property type="term" value="P:hydrogen peroxide catabolic process"/>
    <property type="evidence" value="ECO:0007669"/>
    <property type="project" value="TreeGrafter"/>
</dbReference>
<dbReference type="Gene3D" id="3.40.30.10">
    <property type="entry name" value="Glutaredoxin"/>
    <property type="match status" value="1"/>
</dbReference>
<dbReference type="GO" id="GO:0034599">
    <property type="term" value="P:cellular response to oxidative stress"/>
    <property type="evidence" value="ECO:0007669"/>
    <property type="project" value="InterPro"/>
</dbReference>
<name>A0A8C9I9J4_9PRIM</name>
<protein>
    <submittedName>
        <fullName evidence="4">Uncharacterized protein</fullName>
    </submittedName>
</protein>
<accession>A0A8C9I9J4</accession>
<dbReference type="GO" id="GO:0005777">
    <property type="term" value="C:peroxisome"/>
    <property type="evidence" value="ECO:0007669"/>
    <property type="project" value="TreeGrafter"/>
</dbReference>
<dbReference type="AlphaFoldDB" id="A0A8C9I9J4"/>
<dbReference type="Proteomes" id="UP000694416">
    <property type="component" value="Unplaced"/>
</dbReference>
<dbReference type="GO" id="GO:0008379">
    <property type="term" value="F:thioredoxin peroxidase activity"/>
    <property type="evidence" value="ECO:0007669"/>
    <property type="project" value="InterPro"/>
</dbReference>